<proteinExistence type="predicted"/>
<evidence type="ECO:0000313" key="3">
    <source>
        <dbReference type="Proteomes" id="UP000729402"/>
    </source>
</evidence>
<reference evidence="2" key="2">
    <citation type="submission" date="2021-02" db="EMBL/GenBank/DDBJ databases">
        <authorList>
            <person name="Kimball J.A."/>
            <person name="Haas M.W."/>
            <person name="Macchietto M."/>
            <person name="Kono T."/>
            <person name="Duquette J."/>
            <person name="Shao M."/>
        </authorList>
    </citation>
    <scope>NUCLEOTIDE SEQUENCE</scope>
    <source>
        <tissue evidence="2">Fresh leaf tissue</tissue>
    </source>
</reference>
<feature type="compositionally biased region" description="Basic residues" evidence="1">
    <location>
        <begin position="20"/>
        <end position="31"/>
    </location>
</feature>
<dbReference type="AlphaFoldDB" id="A0A8J6BR14"/>
<reference evidence="2" key="1">
    <citation type="journal article" date="2021" name="bioRxiv">
        <title>Whole Genome Assembly and Annotation of Northern Wild Rice, Zizania palustris L., Supports a Whole Genome Duplication in the Zizania Genus.</title>
        <authorList>
            <person name="Haas M."/>
            <person name="Kono T."/>
            <person name="Macchietto M."/>
            <person name="Millas R."/>
            <person name="McGilp L."/>
            <person name="Shao M."/>
            <person name="Duquette J."/>
            <person name="Hirsch C.N."/>
            <person name="Kimball J."/>
        </authorList>
    </citation>
    <scope>NUCLEOTIDE SEQUENCE</scope>
    <source>
        <tissue evidence="2">Fresh leaf tissue</tissue>
    </source>
</reference>
<name>A0A8J6BR14_ZIZPA</name>
<accession>A0A8J6BR14</accession>
<sequence>MRRHNSGKIYGKTTLSRDSQRRKATNVKKKGGYVSDVAPEGPRQHTITSASVEVEDAHLLNVTNDIDHRELVLDNELVAFPEEVAPNVAANSDDVNLSSPVPVGLHEDSLERRHVGWNPPCVDGPLLVFLTSDPQPH</sequence>
<protein>
    <submittedName>
        <fullName evidence="2">Uncharacterized protein</fullName>
    </submittedName>
</protein>
<evidence type="ECO:0000256" key="1">
    <source>
        <dbReference type="SAM" id="MobiDB-lite"/>
    </source>
</evidence>
<dbReference type="EMBL" id="JAAALK010000082">
    <property type="protein sequence ID" value="KAG8087988.1"/>
    <property type="molecule type" value="Genomic_DNA"/>
</dbReference>
<dbReference type="Proteomes" id="UP000729402">
    <property type="component" value="Unassembled WGS sequence"/>
</dbReference>
<organism evidence="2 3">
    <name type="scientific">Zizania palustris</name>
    <name type="common">Northern wild rice</name>
    <dbReference type="NCBI Taxonomy" id="103762"/>
    <lineage>
        <taxon>Eukaryota</taxon>
        <taxon>Viridiplantae</taxon>
        <taxon>Streptophyta</taxon>
        <taxon>Embryophyta</taxon>
        <taxon>Tracheophyta</taxon>
        <taxon>Spermatophyta</taxon>
        <taxon>Magnoliopsida</taxon>
        <taxon>Liliopsida</taxon>
        <taxon>Poales</taxon>
        <taxon>Poaceae</taxon>
        <taxon>BOP clade</taxon>
        <taxon>Oryzoideae</taxon>
        <taxon>Oryzeae</taxon>
        <taxon>Zizaniinae</taxon>
        <taxon>Zizania</taxon>
    </lineage>
</organism>
<comment type="caution">
    <text evidence="2">The sequence shown here is derived from an EMBL/GenBank/DDBJ whole genome shotgun (WGS) entry which is preliminary data.</text>
</comment>
<feature type="region of interest" description="Disordered" evidence="1">
    <location>
        <begin position="16"/>
        <end position="42"/>
    </location>
</feature>
<keyword evidence="3" id="KW-1185">Reference proteome</keyword>
<evidence type="ECO:0000313" key="2">
    <source>
        <dbReference type="EMBL" id="KAG8087988.1"/>
    </source>
</evidence>
<gene>
    <name evidence="2" type="ORF">GUJ93_ZPchr0010g8050</name>
</gene>